<gene>
    <name evidence="4" type="ORF">H257_16991</name>
</gene>
<dbReference type="EMBL" id="KI913209">
    <property type="protein sequence ID" value="ETV66554.1"/>
    <property type="molecule type" value="Genomic_DNA"/>
</dbReference>
<feature type="chain" id="PRO_5004840127" evidence="3">
    <location>
        <begin position="26"/>
        <end position="287"/>
    </location>
</feature>
<dbReference type="VEuPathDB" id="FungiDB:H257_16991"/>
<dbReference type="AlphaFoldDB" id="W4FIA3"/>
<proteinExistence type="predicted"/>
<keyword evidence="2" id="KW-1133">Transmembrane helix</keyword>
<name>W4FIA3_APHAT</name>
<feature type="signal peptide" evidence="3">
    <location>
        <begin position="1"/>
        <end position="25"/>
    </location>
</feature>
<reference evidence="4" key="1">
    <citation type="submission" date="2013-12" db="EMBL/GenBank/DDBJ databases">
        <title>The Genome Sequence of Aphanomyces astaci APO3.</title>
        <authorList>
            <consortium name="The Broad Institute Genomics Platform"/>
            <person name="Russ C."/>
            <person name="Tyler B."/>
            <person name="van West P."/>
            <person name="Dieguez-Uribeondo J."/>
            <person name="Young S.K."/>
            <person name="Zeng Q."/>
            <person name="Gargeya S."/>
            <person name="Fitzgerald M."/>
            <person name="Abouelleil A."/>
            <person name="Alvarado L."/>
            <person name="Chapman S.B."/>
            <person name="Gainer-Dewar J."/>
            <person name="Goldberg J."/>
            <person name="Griggs A."/>
            <person name="Gujja S."/>
            <person name="Hansen M."/>
            <person name="Howarth C."/>
            <person name="Imamovic A."/>
            <person name="Ireland A."/>
            <person name="Larimer J."/>
            <person name="McCowan C."/>
            <person name="Murphy C."/>
            <person name="Pearson M."/>
            <person name="Poon T.W."/>
            <person name="Priest M."/>
            <person name="Roberts A."/>
            <person name="Saif S."/>
            <person name="Shea T."/>
            <person name="Sykes S."/>
            <person name="Wortman J."/>
            <person name="Nusbaum C."/>
            <person name="Birren B."/>
        </authorList>
    </citation>
    <scope>NUCLEOTIDE SEQUENCE [LARGE SCALE GENOMIC DNA]</scope>
    <source>
        <strain evidence="4">APO3</strain>
    </source>
</reference>
<evidence type="ECO:0000256" key="2">
    <source>
        <dbReference type="SAM" id="Phobius"/>
    </source>
</evidence>
<evidence type="ECO:0000256" key="3">
    <source>
        <dbReference type="SAM" id="SignalP"/>
    </source>
</evidence>
<dbReference type="GeneID" id="20818987"/>
<keyword evidence="2" id="KW-0812">Transmembrane</keyword>
<dbReference type="RefSeq" id="XP_009843925.1">
    <property type="nucleotide sequence ID" value="XM_009845623.1"/>
</dbReference>
<feature type="region of interest" description="Disordered" evidence="1">
    <location>
        <begin position="89"/>
        <end position="109"/>
    </location>
</feature>
<evidence type="ECO:0000256" key="1">
    <source>
        <dbReference type="SAM" id="MobiDB-lite"/>
    </source>
</evidence>
<accession>W4FIA3</accession>
<protein>
    <submittedName>
        <fullName evidence="4">Uncharacterized protein</fullName>
    </submittedName>
</protein>
<feature type="transmembrane region" description="Helical" evidence="2">
    <location>
        <begin position="160"/>
        <end position="181"/>
    </location>
</feature>
<sequence>MVAGLLALVVDGVDVSVVGLPGVFAAPNGRTCGGSDASRLGVCPGPQLRLVFGSCCEVVPSRLPVIVLGCVPRRSATPLCEKKNPQITTASTMPSSATPKTTTPMPIAPRTISPTLQVLTTELPPPSRSATFRPPRTSALVRTGVVPSTAVPPSATSKQFSPWVVVVGCVLAVLVVVLCSLGMQSCCRSRRQGKGRFSTNSRFLSTRTPTNEVPWVDVPDLRSSDTSNTSSIAMMPPPTPPDGAPRMWDKLPSCSVCGIEESTFVMLYRGGGGGTDLNCFQCSKQWL</sequence>
<organism evidence="4">
    <name type="scientific">Aphanomyces astaci</name>
    <name type="common">Crayfish plague agent</name>
    <dbReference type="NCBI Taxonomy" id="112090"/>
    <lineage>
        <taxon>Eukaryota</taxon>
        <taxon>Sar</taxon>
        <taxon>Stramenopiles</taxon>
        <taxon>Oomycota</taxon>
        <taxon>Saprolegniomycetes</taxon>
        <taxon>Saprolegniales</taxon>
        <taxon>Verrucalvaceae</taxon>
        <taxon>Aphanomyces</taxon>
    </lineage>
</organism>
<evidence type="ECO:0000313" key="4">
    <source>
        <dbReference type="EMBL" id="ETV66554.1"/>
    </source>
</evidence>
<feature type="compositionally biased region" description="Low complexity" evidence="1">
    <location>
        <begin position="89"/>
        <end position="105"/>
    </location>
</feature>
<keyword evidence="3" id="KW-0732">Signal</keyword>
<keyword evidence="2" id="KW-0472">Membrane</keyword>